<dbReference type="RefSeq" id="WP_073084515.1">
    <property type="nucleotide sequence ID" value="NZ_FRBL01000007.1"/>
</dbReference>
<dbReference type="OrthoDB" id="661324at2"/>
<dbReference type="STRING" id="1419482.SAMN05444266_107407"/>
<sequence>MSIDINISNYESFLLSYIDNELSEEERSALEAFLQHHPAIRQELELLDSIRLEPDEEIVFDQKHSLYRGVESDEHIQSLLLDYIDGELDTAGQLELTTYLQEHPESANTLARFQAAKLDPSEQIVFPDRALLYRTTKTQVRRISPVWWGAAAAVVAGILVWMMPFNNAEHQPVKPVLAHVTPQTAPVPAPAPTVLDKNDDLVNSNTVTTPSAEKSTAKLQATVKSKIATVQQEAVPLTAASQVNKPDVAAVPLPPPRNVSQEIVEKQAATVTLPSVAANHPLVADKPVEKEPVIAANAAISSGTTASRPAPEIKGELIISVSGSDSKILDKVTNVAKFFSRKRNK</sequence>
<evidence type="ECO:0000313" key="2">
    <source>
        <dbReference type="EMBL" id="SHM32779.1"/>
    </source>
</evidence>
<feature type="transmembrane region" description="Helical" evidence="1">
    <location>
        <begin position="146"/>
        <end position="165"/>
    </location>
</feature>
<protein>
    <recommendedName>
        <fullName evidence="4">Zinc-finger</fullName>
    </recommendedName>
</protein>
<organism evidence="2 3">
    <name type="scientific">Chitinophaga jiangningensis</name>
    <dbReference type="NCBI Taxonomy" id="1419482"/>
    <lineage>
        <taxon>Bacteria</taxon>
        <taxon>Pseudomonadati</taxon>
        <taxon>Bacteroidota</taxon>
        <taxon>Chitinophagia</taxon>
        <taxon>Chitinophagales</taxon>
        <taxon>Chitinophagaceae</taxon>
        <taxon>Chitinophaga</taxon>
    </lineage>
</organism>
<name>A0A1M7HWK8_9BACT</name>
<proteinExistence type="predicted"/>
<evidence type="ECO:0000256" key="1">
    <source>
        <dbReference type="SAM" id="Phobius"/>
    </source>
</evidence>
<dbReference type="Proteomes" id="UP000184420">
    <property type="component" value="Unassembled WGS sequence"/>
</dbReference>
<keyword evidence="1" id="KW-0812">Transmembrane</keyword>
<accession>A0A1M7HWK8</accession>
<keyword evidence="1" id="KW-0472">Membrane</keyword>
<reference evidence="2 3" key="1">
    <citation type="submission" date="2016-11" db="EMBL/GenBank/DDBJ databases">
        <authorList>
            <person name="Jaros S."/>
            <person name="Januszkiewicz K."/>
            <person name="Wedrychowicz H."/>
        </authorList>
    </citation>
    <scope>NUCLEOTIDE SEQUENCE [LARGE SCALE GENOMIC DNA]</scope>
    <source>
        <strain evidence="2 3">DSM 27406</strain>
    </source>
</reference>
<evidence type="ECO:0000313" key="3">
    <source>
        <dbReference type="Proteomes" id="UP000184420"/>
    </source>
</evidence>
<dbReference type="AlphaFoldDB" id="A0A1M7HWK8"/>
<gene>
    <name evidence="2" type="ORF">SAMN05444266_107407</name>
</gene>
<dbReference type="EMBL" id="FRBL01000007">
    <property type="protein sequence ID" value="SHM32779.1"/>
    <property type="molecule type" value="Genomic_DNA"/>
</dbReference>
<keyword evidence="1" id="KW-1133">Transmembrane helix</keyword>
<evidence type="ECO:0008006" key="4">
    <source>
        <dbReference type="Google" id="ProtNLM"/>
    </source>
</evidence>
<keyword evidence="3" id="KW-1185">Reference proteome</keyword>